<dbReference type="OrthoDB" id="2404417at2759"/>
<evidence type="ECO:0000313" key="2">
    <source>
        <dbReference type="Proteomes" id="UP000266673"/>
    </source>
</evidence>
<evidence type="ECO:0000313" key="1">
    <source>
        <dbReference type="EMBL" id="RIB24315.1"/>
    </source>
</evidence>
<dbReference type="EMBL" id="QKWP01000221">
    <property type="protein sequence ID" value="RIB24315.1"/>
    <property type="molecule type" value="Genomic_DNA"/>
</dbReference>
<evidence type="ECO:0008006" key="3">
    <source>
        <dbReference type="Google" id="ProtNLM"/>
    </source>
</evidence>
<dbReference type="STRING" id="44941.A0A397VP64"/>
<comment type="caution">
    <text evidence="1">The sequence shown here is derived from an EMBL/GenBank/DDBJ whole genome shotgun (WGS) entry which is preliminary data.</text>
</comment>
<accession>A0A397VP64</accession>
<protein>
    <recommendedName>
        <fullName evidence="3">SWIM-type domain-containing protein</fullName>
    </recommendedName>
</protein>
<keyword evidence="2" id="KW-1185">Reference proteome</keyword>
<proteinExistence type="predicted"/>
<dbReference type="AlphaFoldDB" id="A0A397VP64"/>
<dbReference type="Proteomes" id="UP000266673">
    <property type="component" value="Unassembled WGS sequence"/>
</dbReference>
<gene>
    <name evidence="1" type="ORF">C2G38_2168848</name>
</gene>
<sequence>MSAKISEQINEMILKLINRDNLCVPTTHYLVNVILGECTYYDYIWNSPFRDVCKHVHTAQLYIELLSDIKECLVKHFKNKEHIIAAEKKNYIIHNGTRRRTTMKDLFRPIKNIQVPTTIGSSKNHGAKPPKSSQLFNSNDLQFNEAEKIYINENVGQELNIFEYSVSSNEQENNNGSAIKDSLEELFLEKVCDWNPKDFTNMAVSKKTAT</sequence>
<name>A0A397VP64_9GLOM</name>
<organism evidence="1 2">
    <name type="scientific">Gigaspora rosea</name>
    <dbReference type="NCBI Taxonomy" id="44941"/>
    <lineage>
        <taxon>Eukaryota</taxon>
        <taxon>Fungi</taxon>
        <taxon>Fungi incertae sedis</taxon>
        <taxon>Mucoromycota</taxon>
        <taxon>Glomeromycotina</taxon>
        <taxon>Glomeromycetes</taxon>
        <taxon>Diversisporales</taxon>
        <taxon>Gigasporaceae</taxon>
        <taxon>Gigaspora</taxon>
    </lineage>
</organism>
<reference evidence="1 2" key="1">
    <citation type="submission" date="2018-06" db="EMBL/GenBank/DDBJ databases">
        <title>Comparative genomics reveals the genomic features of Rhizophagus irregularis, R. cerebriforme, R. diaphanum and Gigaspora rosea, and their symbiotic lifestyle signature.</title>
        <authorList>
            <person name="Morin E."/>
            <person name="San Clemente H."/>
            <person name="Chen E.C.H."/>
            <person name="De La Providencia I."/>
            <person name="Hainaut M."/>
            <person name="Kuo A."/>
            <person name="Kohler A."/>
            <person name="Murat C."/>
            <person name="Tang N."/>
            <person name="Roy S."/>
            <person name="Loubradou J."/>
            <person name="Henrissat B."/>
            <person name="Grigoriev I.V."/>
            <person name="Corradi N."/>
            <person name="Roux C."/>
            <person name="Martin F.M."/>
        </authorList>
    </citation>
    <scope>NUCLEOTIDE SEQUENCE [LARGE SCALE GENOMIC DNA]</scope>
    <source>
        <strain evidence="1 2">DAOM 194757</strain>
    </source>
</reference>